<comment type="similarity">
    <text evidence="2">Belongs to the wax synthase family.</text>
</comment>
<evidence type="ECO:0000256" key="2">
    <source>
        <dbReference type="ARBA" id="ARBA00007282"/>
    </source>
</evidence>
<evidence type="ECO:0000313" key="12">
    <source>
        <dbReference type="Proteomes" id="UP000030143"/>
    </source>
</evidence>
<comment type="caution">
    <text evidence="11">The sequence shown here is derived from an EMBL/GenBank/DDBJ whole genome shotgun (WGS) entry which is preliminary data.</text>
</comment>
<comment type="subcellular location">
    <subcellularLocation>
        <location evidence="1">Membrane</location>
        <topology evidence="1">Multi-pass membrane protein</topology>
    </subcellularLocation>
</comment>
<evidence type="ECO:0000256" key="3">
    <source>
        <dbReference type="ARBA" id="ARBA00022679"/>
    </source>
</evidence>
<feature type="compositionally biased region" description="Basic and acidic residues" evidence="8">
    <location>
        <begin position="67"/>
        <end position="77"/>
    </location>
</feature>
<keyword evidence="7" id="KW-0175">Coiled coil</keyword>
<dbReference type="VEuPathDB" id="FungiDB:PEXP_061580"/>
<feature type="transmembrane region" description="Helical" evidence="9">
    <location>
        <begin position="410"/>
        <end position="427"/>
    </location>
</feature>
<feature type="transmembrane region" description="Helical" evidence="9">
    <location>
        <begin position="537"/>
        <end position="559"/>
    </location>
</feature>
<evidence type="ECO:0000256" key="4">
    <source>
        <dbReference type="ARBA" id="ARBA00022692"/>
    </source>
</evidence>
<feature type="domain" description="Wax synthase" evidence="10">
    <location>
        <begin position="520"/>
        <end position="602"/>
    </location>
</feature>
<sequence>MPDIPNFPNISSDNYFEGSYKFQEPTHAEHALDNIYKMEMISAEHESIKRLPRDGVQDSDDEGDDGSSPREPDTTDEDWRLLKAAKKAQQKAQKINNEQVSKFQAQLNDTEKKITEGFNNATNKEDLEIYRNKLSKKLSELRQRTKKSENIQALLRRMGRCPYDYEWTKVAGGGAPVYHMANPRYSSYRDLAKNYERRLDTLLEQGYFKPVFIYHVIILNILPLIGLVIPRRRGGQYVRKGLFVFSIAIAIEILQNRRAIIGGNGYMLGLITAWWLVWTTTLFVFTDLEHDFKRIERKPVDTKSENDSEIESSAVRKSLDSHNPTCTKRNSNLYIWRSYPEKFWHRLEWSAGLLFNLRGPEWNWRASHLGPLPRPIHDQLHSGFVDRINAHEPSTYPSGKYRLRVAFRKFFISYLVLDILKVIILMPDPYFRGLTPAESLSPFPFFYFTNLTLHPIIAQLCHRLYSAISVYFALEFVTSLNPIFFLGLSLAFPNEAKKLTAAPLGASWLYSDTFGPFFTPVLDEGLAGCWGRWWHQIFRYGFVASARWILSVLPAGLASHLQVRRVTYVMVAFCLSGFVHACGSITQIEDTSPVSGTFLFFALQGVAIIAEQFFKTSILPKLPFTGTPRWLRRTANFVFVFCWLMVSGGLVADDFARGGLWLMEPVPISPLRALGFGLQGQGWWCWNEPWFRYWSDGTYWGSGIRVL</sequence>
<evidence type="ECO:0000256" key="7">
    <source>
        <dbReference type="SAM" id="Coils"/>
    </source>
</evidence>
<dbReference type="GO" id="GO:0006629">
    <property type="term" value="P:lipid metabolic process"/>
    <property type="evidence" value="ECO:0007669"/>
    <property type="project" value="InterPro"/>
</dbReference>
<dbReference type="PANTHER" id="PTHR31595:SF67">
    <property type="entry name" value="WAX SYNTHASE DOMAIN-CONTAINING PROTEIN"/>
    <property type="match status" value="1"/>
</dbReference>
<name>A0A0A2JPD0_PENEN</name>
<gene>
    <name evidence="11" type="ORF">PEX2_002130</name>
</gene>
<feature type="transmembrane region" description="Helical" evidence="9">
    <location>
        <begin position="635"/>
        <end position="652"/>
    </location>
</feature>
<dbReference type="EMBL" id="JQFZ01000150">
    <property type="protein sequence ID" value="KGO57239.1"/>
    <property type="molecule type" value="Genomic_DNA"/>
</dbReference>
<dbReference type="RefSeq" id="XP_016598927.1">
    <property type="nucleotide sequence ID" value="XM_016737491.1"/>
</dbReference>
<feature type="transmembrane region" description="Helical" evidence="9">
    <location>
        <begin position="439"/>
        <end position="458"/>
    </location>
</feature>
<dbReference type="Proteomes" id="UP000030143">
    <property type="component" value="Unassembled WGS sequence"/>
</dbReference>
<keyword evidence="12" id="KW-1185">Reference proteome</keyword>
<reference evidence="11 12" key="1">
    <citation type="journal article" date="2015" name="Mol. Plant Microbe Interact.">
        <title>Genome, transcriptome, and functional analyses of Penicillium expansum provide new insights into secondary metabolism and pathogenicity.</title>
        <authorList>
            <person name="Ballester A.R."/>
            <person name="Marcet-Houben M."/>
            <person name="Levin E."/>
            <person name="Sela N."/>
            <person name="Selma-Lazaro C."/>
            <person name="Carmona L."/>
            <person name="Wisniewski M."/>
            <person name="Droby S."/>
            <person name="Gonzalez-Candelas L."/>
            <person name="Gabaldon T."/>
        </authorList>
    </citation>
    <scope>NUCLEOTIDE SEQUENCE [LARGE SCALE GENOMIC DNA]</scope>
    <source>
        <strain evidence="11 12">MD-8</strain>
    </source>
</reference>
<dbReference type="PhylomeDB" id="A0A0A2JPD0"/>
<evidence type="ECO:0000256" key="6">
    <source>
        <dbReference type="ARBA" id="ARBA00023136"/>
    </source>
</evidence>
<dbReference type="Pfam" id="PF13813">
    <property type="entry name" value="MBOAT_2"/>
    <property type="match status" value="1"/>
</dbReference>
<dbReference type="GO" id="GO:0008374">
    <property type="term" value="F:O-acyltransferase activity"/>
    <property type="evidence" value="ECO:0007669"/>
    <property type="project" value="InterPro"/>
</dbReference>
<evidence type="ECO:0000256" key="1">
    <source>
        <dbReference type="ARBA" id="ARBA00004141"/>
    </source>
</evidence>
<organism evidence="11 12">
    <name type="scientific">Penicillium expansum</name>
    <name type="common">Blue mold rot fungus</name>
    <dbReference type="NCBI Taxonomy" id="27334"/>
    <lineage>
        <taxon>Eukaryota</taxon>
        <taxon>Fungi</taxon>
        <taxon>Dikarya</taxon>
        <taxon>Ascomycota</taxon>
        <taxon>Pezizomycotina</taxon>
        <taxon>Eurotiomycetes</taxon>
        <taxon>Eurotiomycetidae</taxon>
        <taxon>Eurotiales</taxon>
        <taxon>Aspergillaceae</taxon>
        <taxon>Penicillium</taxon>
    </lineage>
</organism>
<proteinExistence type="inferred from homology"/>
<dbReference type="STRING" id="27334.A0A0A2JPD0"/>
<protein>
    <recommendedName>
        <fullName evidence="10">Wax synthase domain-containing protein</fullName>
    </recommendedName>
</protein>
<dbReference type="OrthoDB" id="2796277at2759"/>
<feature type="transmembrane region" description="Helical" evidence="9">
    <location>
        <begin position="211"/>
        <end position="229"/>
    </location>
</feature>
<feature type="transmembrane region" description="Helical" evidence="9">
    <location>
        <begin position="594"/>
        <end position="614"/>
    </location>
</feature>
<dbReference type="AlphaFoldDB" id="A0A0A2JPD0"/>
<keyword evidence="6 9" id="KW-0472">Membrane</keyword>
<feature type="transmembrane region" description="Helical" evidence="9">
    <location>
        <begin position="266"/>
        <end position="288"/>
    </location>
</feature>
<dbReference type="GO" id="GO:0016020">
    <property type="term" value="C:membrane"/>
    <property type="evidence" value="ECO:0007669"/>
    <property type="project" value="UniProtKB-SubCell"/>
</dbReference>
<keyword evidence="3" id="KW-0808">Transferase</keyword>
<keyword evidence="5 9" id="KW-1133">Transmembrane helix</keyword>
<evidence type="ECO:0000256" key="8">
    <source>
        <dbReference type="SAM" id="MobiDB-lite"/>
    </source>
</evidence>
<dbReference type="HOGENOM" id="CLU_021051_2_0_1"/>
<keyword evidence="4 9" id="KW-0812">Transmembrane</keyword>
<dbReference type="PANTHER" id="PTHR31595">
    <property type="entry name" value="LONG-CHAIN-ALCOHOL O-FATTY-ACYLTRANSFERASE 3-RELATED"/>
    <property type="match status" value="1"/>
</dbReference>
<dbReference type="InterPro" id="IPR044851">
    <property type="entry name" value="Wax_synthase"/>
</dbReference>
<feature type="coiled-coil region" evidence="7">
    <location>
        <begin position="124"/>
        <end position="151"/>
    </location>
</feature>
<feature type="transmembrane region" description="Helical" evidence="9">
    <location>
        <begin position="566"/>
        <end position="588"/>
    </location>
</feature>
<dbReference type="InterPro" id="IPR032805">
    <property type="entry name" value="Wax_synthase_dom"/>
</dbReference>
<evidence type="ECO:0000256" key="5">
    <source>
        <dbReference type="ARBA" id="ARBA00022989"/>
    </source>
</evidence>
<evidence type="ECO:0000256" key="9">
    <source>
        <dbReference type="SAM" id="Phobius"/>
    </source>
</evidence>
<feature type="compositionally biased region" description="Basic and acidic residues" evidence="8">
    <location>
        <begin position="46"/>
        <end position="56"/>
    </location>
</feature>
<feature type="transmembrane region" description="Helical" evidence="9">
    <location>
        <begin position="241"/>
        <end position="260"/>
    </location>
</feature>
<dbReference type="GeneID" id="27672910"/>
<evidence type="ECO:0000313" key="11">
    <source>
        <dbReference type="EMBL" id="KGO57239.1"/>
    </source>
</evidence>
<feature type="region of interest" description="Disordered" evidence="8">
    <location>
        <begin position="46"/>
        <end position="77"/>
    </location>
</feature>
<accession>A0A0A2JPD0</accession>
<evidence type="ECO:0000259" key="10">
    <source>
        <dbReference type="Pfam" id="PF13813"/>
    </source>
</evidence>
<feature type="transmembrane region" description="Helical" evidence="9">
    <location>
        <begin position="470"/>
        <end position="492"/>
    </location>
</feature>